<organism evidence="3 4">
    <name type="scientific">Leishmania donovani</name>
    <dbReference type="NCBI Taxonomy" id="5661"/>
    <lineage>
        <taxon>Eukaryota</taxon>
        <taxon>Discoba</taxon>
        <taxon>Euglenozoa</taxon>
        <taxon>Kinetoplastea</taxon>
        <taxon>Metakinetoplastina</taxon>
        <taxon>Trypanosomatida</taxon>
        <taxon>Trypanosomatidae</taxon>
        <taxon>Leishmaniinae</taxon>
        <taxon>Leishmania</taxon>
    </lineage>
</organism>
<dbReference type="PANTHER" id="PTHR48176:SF1">
    <property type="entry name" value="DDRGK DOMAIN-CONTAINING PROTEIN 1"/>
    <property type="match status" value="1"/>
</dbReference>
<dbReference type="InterPro" id="IPR050899">
    <property type="entry name" value="DDRGK_domain-containing"/>
</dbReference>
<name>A0A504XCA9_LEIDO</name>
<feature type="compositionally biased region" description="Basic and acidic residues" evidence="2">
    <location>
        <begin position="1128"/>
        <end position="1165"/>
    </location>
</feature>
<feature type="compositionally biased region" description="Low complexity" evidence="2">
    <location>
        <begin position="155"/>
        <end position="172"/>
    </location>
</feature>
<dbReference type="Proteomes" id="UP000318821">
    <property type="component" value="Unassembled WGS sequence"/>
</dbReference>
<dbReference type="EMBL" id="RHLD01000016">
    <property type="protein sequence ID" value="TPP46133.1"/>
    <property type="molecule type" value="Genomic_DNA"/>
</dbReference>
<comment type="caution">
    <text evidence="3">The sequence shown here is derived from an EMBL/GenBank/DDBJ whole genome shotgun (WGS) entry which is preliminary data.</text>
</comment>
<evidence type="ECO:0000256" key="1">
    <source>
        <dbReference type="SAM" id="Coils"/>
    </source>
</evidence>
<dbReference type="VEuPathDB" id="TriTrypDB:LdCL_270010900"/>
<evidence type="ECO:0000313" key="3">
    <source>
        <dbReference type="EMBL" id="TPP46133.1"/>
    </source>
</evidence>
<feature type="region of interest" description="Disordered" evidence="2">
    <location>
        <begin position="41"/>
        <end position="108"/>
    </location>
</feature>
<feature type="coiled-coil region" evidence="1">
    <location>
        <begin position="511"/>
        <end position="538"/>
    </location>
</feature>
<dbReference type="GO" id="GO:0044389">
    <property type="term" value="F:ubiquitin-like protein ligase binding"/>
    <property type="evidence" value="ECO:0007669"/>
    <property type="project" value="TreeGrafter"/>
</dbReference>
<accession>A0A504XCA9</accession>
<dbReference type="VEuPathDB" id="TriTrypDB:LDHU3_27.0780"/>
<keyword evidence="1" id="KW-0175">Coiled coil</keyword>
<feature type="region of interest" description="Disordered" evidence="2">
    <location>
        <begin position="655"/>
        <end position="681"/>
    </location>
</feature>
<feature type="region of interest" description="Disordered" evidence="2">
    <location>
        <begin position="155"/>
        <end position="201"/>
    </location>
</feature>
<feature type="compositionally biased region" description="Polar residues" evidence="2">
    <location>
        <begin position="912"/>
        <end position="921"/>
    </location>
</feature>
<dbReference type="PANTHER" id="PTHR48176">
    <property type="entry name" value="DDRGK DOMAIN-CONTAINING PROTEIN 1"/>
    <property type="match status" value="1"/>
</dbReference>
<feature type="region of interest" description="Disordered" evidence="2">
    <location>
        <begin position="1"/>
        <end position="27"/>
    </location>
</feature>
<feature type="region of interest" description="Disordered" evidence="2">
    <location>
        <begin position="1100"/>
        <end position="1165"/>
    </location>
</feature>
<sequence length="1396" mass="155144">MPLEDKDSPKPLMSPLSDSVELGSFPMPTQLRSTGWLDAVHGTRLPASPSPPAASVTNNACAAAPQHLSSDAGKKRAQSSTHNEQTPTENRHPAEATTMGSPIPVESDYSDVHIQQLVSRVRQKARLDHYVTTPGSARGPAKTPALPLAPAKQNAFPCTSASSHPSPSDSFPQRSSPQAMPARSTATASPPTPVPFQHSPFGDSHVAEAIAQKTRSQWYSDDGTTTAFASDSLQRQGPQQPTVYSSALMQALSRTEGAAALRCPWTLSTQRGGSSAYYSESDMAKGSSSDLPPDMYVEGMRAKVAKQQWVALEKARQEVLEEARRRQNRFNAEVIRRKQWLAKKQSEEVERELQSCTFRPLTLRTAQLDPAVIDSPRAVTTVFHDLYTEAENRRAFERDVKPQLVHQIEERRRPSPARMGPAQVAEVVERLCARSVVRSGVRARLQKDNADLVPYESDAGPAECAGAQSDQHHPTLSLETRRIMAAKVTSGERDGNIIKELYRHAEQGVAQGQLKHELDKEQARLARAEQVIELARERKRLQQEYYRAVLVAKFRALAQHVACAQHCAYRATAPQPVVQLARAALDVLSADEAEELLGAVERCGRHKLTEGEFVAVVLQYLAEQRVTPVQSALLRNAPPRPPSTRVAASAATLKRADSAPGIAGSAESSPAGLPRVKREKPDPEVIEQVRARRAQELVEWRKESQRKRAICDGALVEGADYTFQPAPRRLIPYACRPDVTVPVRSTKSEELRRAYLSARMQGTAPALAVDSVVPSVSAQVFNASRAIARELFARGTSDLAPSSTRERSRSAAARVETPAQREGGAAALTPTASGPAAISPASLKCPSAEASRVLSAALAGRKDPEAPERQRNLQAAAPAGSSAVATRQPASAPAAPAPTSKGHPSRLAARPSSGSARQSRCNVLAEPPSLVEQIMHSTPEDRARLGRELLLRQVREHQRRSGAGMVPKSSLKKKTDDYALCQEYAAYIAQLRGLLEETTGQPPAGVRTAEVEHRITLIQSALDEVERLSAEARWRIELRNNQRFLDTYERRIQMEEEAEQKRQNAEKERIAQVEEMRSMQLAYYKDRNGRTDAKAHRCRAHNEQVQEQTVMKAGSNEERRTRNLANLEAERQRKQKDLHDREQAKQDYARKVRERQARKDAEKQAERTRLAEIHQQEMEAKLYAIRESKRSKWVMKKEASRAKSVVVWKNGEAILETQRKNHGCLEKAEQEAYIEQRRLLHAARQERQQENLRKLVEKRVARGVEIVKSAEEKKERAEQAKERQAAQYVEAGKLLDEGVQLHRQRARRLQERRANESLAQNYRRWNHRAARIMEELRETMAKVEAEAEQRAAAANSQRGSLAYGDSRRSWTSTEQADTPKRYCPIASLPSPTEFAV</sequence>
<feature type="compositionally biased region" description="Low complexity" evidence="2">
    <location>
        <begin position="53"/>
        <end position="64"/>
    </location>
</feature>
<feature type="compositionally biased region" description="Polar residues" evidence="2">
    <location>
        <begin position="78"/>
        <end position="88"/>
    </location>
</feature>
<dbReference type="VEuPathDB" id="TriTrypDB:LdCL_270011000"/>
<proteinExistence type="predicted"/>
<feature type="coiled-coil region" evidence="1">
    <location>
        <begin position="1048"/>
        <end position="1075"/>
    </location>
</feature>
<evidence type="ECO:0000313" key="4">
    <source>
        <dbReference type="Proteomes" id="UP000318821"/>
    </source>
</evidence>
<feature type="region of interest" description="Disordered" evidence="2">
    <location>
        <begin position="798"/>
        <end position="842"/>
    </location>
</feature>
<protein>
    <submittedName>
        <fullName evidence="3">Uncharacterized protein</fullName>
    </submittedName>
</protein>
<gene>
    <name evidence="3" type="ORF">CGC20_33085</name>
</gene>
<reference evidence="4" key="1">
    <citation type="submission" date="2019-02" db="EMBL/GenBank/DDBJ databases">
        <title>FDA dAtabase for Regulatory Grade micrObial Sequences (FDA-ARGOS): Supporting development and validation of Infectious Disease Dx tests.</title>
        <authorList>
            <person name="Duncan R."/>
            <person name="Fisher C."/>
            <person name="Tallon L."/>
            <person name="Sadzewicz L."/>
            <person name="Sengamalay N."/>
            <person name="Ott S."/>
            <person name="Godinez A."/>
            <person name="Nagaraj S."/>
            <person name="Vavikolanu K."/>
            <person name="Vyas G."/>
            <person name="Nadendla S."/>
            <person name="Aluvathingal J."/>
            <person name="Sichtig H."/>
        </authorList>
    </citation>
    <scope>NUCLEOTIDE SEQUENCE [LARGE SCALE GENOMIC DNA]</scope>
    <source>
        <strain evidence="4">FDAARGOS_360</strain>
    </source>
</reference>
<evidence type="ECO:0000256" key="2">
    <source>
        <dbReference type="SAM" id="MobiDB-lite"/>
    </source>
</evidence>
<feature type="compositionally biased region" description="Low complexity" evidence="2">
    <location>
        <begin position="875"/>
        <end position="898"/>
    </location>
</feature>
<feature type="compositionally biased region" description="Basic and acidic residues" evidence="2">
    <location>
        <begin position="860"/>
        <end position="871"/>
    </location>
</feature>
<dbReference type="VEuPathDB" id="TriTrypDB:LDHU3_27.0790"/>
<feature type="region of interest" description="Disordered" evidence="2">
    <location>
        <begin position="858"/>
        <end position="921"/>
    </location>
</feature>
<feature type="region of interest" description="Disordered" evidence="2">
    <location>
        <begin position="1347"/>
        <end position="1396"/>
    </location>
</feature>